<feature type="domain" description="Flavodoxin-like" evidence="11">
    <location>
        <begin position="13"/>
        <end position="164"/>
    </location>
</feature>
<dbReference type="GO" id="GO:0010181">
    <property type="term" value="F:FMN binding"/>
    <property type="evidence" value="ECO:0007669"/>
    <property type="project" value="InterPro"/>
</dbReference>
<protein>
    <submittedName>
        <fullName evidence="13">Anamorsin -like protein 2</fullName>
    </submittedName>
</protein>
<evidence type="ECO:0000256" key="8">
    <source>
        <dbReference type="ARBA" id="ARBA00023002"/>
    </source>
</evidence>
<dbReference type="InterPro" id="IPR003097">
    <property type="entry name" value="CysJ-like_FAD-binding"/>
</dbReference>
<dbReference type="GO" id="GO:0005829">
    <property type="term" value="C:cytosol"/>
    <property type="evidence" value="ECO:0007669"/>
    <property type="project" value="TreeGrafter"/>
</dbReference>
<comment type="caution">
    <text evidence="13">The sequence shown here is derived from an EMBL/GenBank/DDBJ whole genome shotgun (WGS) entry which is preliminary data.</text>
</comment>
<dbReference type="Gene3D" id="3.40.50.80">
    <property type="entry name" value="Nucleotide-binding domain of ferredoxin-NADP reductase (FNR) module"/>
    <property type="match status" value="1"/>
</dbReference>
<dbReference type="EMBL" id="JACYCF010000006">
    <property type="protein sequence ID" value="KAF8756361.1"/>
    <property type="molecule type" value="Genomic_DNA"/>
</dbReference>
<keyword evidence="8" id="KW-0560">Oxidoreductase</keyword>
<dbReference type="InterPro" id="IPR023173">
    <property type="entry name" value="NADPH_Cyt_P450_Rdtase_alpha"/>
</dbReference>
<evidence type="ECO:0000256" key="9">
    <source>
        <dbReference type="ARBA" id="ARBA00023242"/>
    </source>
</evidence>
<dbReference type="PANTHER" id="PTHR19384:SF10">
    <property type="entry name" value="NADPH-DEPENDENT DIFLAVIN OXIDOREDUCTASE 1"/>
    <property type="match status" value="1"/>
</dbReference>
<dbReference type="Pfam" id="PF04082">
    <property type="entry name" value="Fungal_trans"/>
    <property type="match status" value="1"/>
</dbReference>
<dbReference type="InterPro" id="IPR039261">
    <property type="entry name" value="FNR_nucleotide-bd"/>
</dbReference>
<feature type="domain" description="FAD-binding FR-type" evidence="12">
    <location>
        <begin position="213"/>
        <end position="428"/>
    </location>
</feature>
<evidence type="ECO:0000259" key="11">
    <source>
        <dbReference type="PROSITE" id="PS50902"/>
    </source>
</evidence>
<dbReference type="GO" id="GO:0050660">
    <property type="term" value="F:flavin adenine dinucleotide binding"/>
    <property type="evidence" value="ECO:0007669"/>
    <property type="project" value="TreeGrafter"/>
</dbReference>
<name>A0A8H7M655_9AGAM</name>
<comment type="cofactor">
    <cofactor evidence="1">
        <name>FMN</name>
        <dbReference type="ChEBI" id="CHEBI:58210"/>
    </cofactor>
</comment>
<reference evidence="13" key="1">
    <citation type="submission" date="2020-09" db="EMBL/GenBank/DDBJ databases">
        <title>Comparative genome analyses of four rice-infecting Rhizoctonia solani isolates reveal extensive enrichment of homogalacturonan modification genes.</title>
        <authorList>
            <person name="Lee D.-Y."/>
            <person name="Jeon J."/>
            <person name="Kim K.-T."/>
            <person name="Cheong K."/>
            <person name="Song H."/>
            <person name="Choi G."/>
            <person name="Ko J."/>
            <person name="Opiyo S.O."/>
            <person name="Zuo S."/>
            <person name="Madhav S."/>
            <person name="Lee Y.-H."/>
            <person name="Wang G.-L."/>
        </authorList>
    </citation>
    <scope>NUCLEOTIDE SEQUENCE</scope>
    <source>
        <strain evidence="13">AG1-IA B2</strain>
    </source>
</reference>
<dbReference type="Proteomes" id="UP000614334">
    <property type="component" value="Unassembled WGS sequence"/>
</dbReference>
<dbReference type="GO" id="GO:0008270">
    <property type="term" value="F:zinc ion binding"/>
    <property type="evidence" value="ECO:0007669"/>
    <property type="project" value="InterPro"/>
</dbReference>
<evidence type="ECO:0000256" key="7">
    <source>
        <dbReference type="ARBA" id="ARBA00022857"/>
    </source>
</evidence>
<dbReference type="InterPro" id="IPR008254">
    <property type="entry name" value="Flavodoxin/NO_synth"/>
</dbReference>
<dbReference type="GO" id="GO:0003677">
    <property type="term" value="F:DNA binding"/>
    <property type="evidence" value="ECO:0007669"/>
    <property type="project" value="InterPro"/>
</dbReference>
<dbReference type="InterPro" id="IPR001094">
    <property type="entry name" value="Flavdoxin-like"/>
</dbReference>
<evidence type="ECO:0000313" key="14">
    <source>
        <dbReference type="Proteomes" id="UP000614334"/>
    </source>
</evidence>
<dbReference type="Pfam" id="PF00258">
    <property type="entry name" value="Flavodoxin_1"/>
    <property type="match status" value="1"/>
</dbReference>
<dbReference type="InterPro" id="IPR007219">
    <property type="entry name" value="XnlR_reg_dom"/>
</dbReference>
<evidence type="ECO:0000256" key="3">
    <source>
        <dbReference type="ARBA" id="ARBA00022630"/>
    </source>
</evidence>
<dbReference type="AlphaFoldDB" id="A0A8H7M655"/>
<dbReference type="PROSITE" id="PS50902">
    <property type="entry name" value="FLAVODOXIN_LIKE"/>
    <property type="match status" value="1"/>
</dbReference>
<dbReference type="SUPFAM" id="SSF52343">
    <property type="entry name" value="Ferredoxin reductase-like, C-terminal NADP-linked domain"/>
    <property type="match status" value="1"/>
</dbReference>
<dbReference type="Pfam" id="PF00175">
    <property type="entry name" value="NAD_binding_1"/>
    <property type="match status" value="1"/>
</dbReference>
<dbReference type="InterPro" id="IPR036864">
    <property type="entry name" value="Zn2-C6_fun-type_DNA-bd_sf"/>
</dbReference>
<dbReference type="InterPro" id="IPR017927">
    <property type="entry name" value="FAD-bd_FR_type"/>
</dbReference>
<dbReference type="GO" id="GO:0000981">
    <property type="term" value="F:DNA-binding transcription factor activity, RNA polymerase II-specific"/>
    <property type="evidence" value="ECO:0007669"/>
    <property type="project" value="InterPro"/>
</dbReference>
<keyword evidence="9" id="KW-0539">Nucleus</keyword>
<evidence type="ECO:0000256" key="5">
    <source>
        <dbReference type="ARBA" id="ARBA00022723"/>
    </source>
</evidence>
<evidence type="ECO:0000256" key="2">
    <source>
        <dbReference type="ARBA" id="ARBA00001974"/>
    </source>
</evidence>
<dbReference type="InterPro" id="IPR001138">
    <property type="entry name" value="Zn2Cys6_DnaBD"/>
</dbReference>
<dbReference type="Gene3D" id="4.10.240.10">
    <property type="entry name" value="Zn(2)-C6 fungal-type DNA-binding domain"/>
    <property type="match status" value="1"/>
</dbReference>
<dbReference type="PRINTS" id="PR00371">
    <property type="entry name" value="FPNCR"/>
</dbReference>
<evidence type="ECO:0000256" key="4">
    <source>
        <dbReference type="ARBA" id="ARBA00022643"/>
    </source>
</evidence>
<sequence>MTPTTDVHGRPFVLILYGTETGNAKDASEKIGRCYQSELRRQPTLIDETLVIFVCSTTGNGVEPANMTALWNALLRAELPPDLFEDMEFAVLGLGDSSYQRFNWAAKRLQRRLLSLGGYELCERGDADDQHPQGCVSSSPSMIPESTNHHSSDGVIDPWTANLFKKISERYPLPPGLDILPGTSLYPPMINIIPWNSEFRAGESIATNLVASESSHTMKLTQNTRMTDPSWHQDVRHLIFQTDEDIQLGWEDDADEPIRITPDSEDRSLPLGYPRPDTPTTLRSLITKHADINSVPRKSFIELLAHFTKDKMETEKLQEFCTPEGLDDLFDYTTRVRRTILEVLLEFRSAVVPKEYIADLFPELRPRQFSIASSLSAHPREIHLCVAIVNYRTKLRVPRKGVCTSWLARLEAGVALNVGLKRGTMELPKDNQKPIILVGPGTGVAPMRAMIEERVAKGATGNTLYFGCRSAFADHHFHEDWEAYQKRGVLVYRLAASRDQVGQALLHSPSALLTTSKKERKIYVQELITNDSKEVKERLVDRKGSLYISGYDDFLEFKYAGSCYRSSSNQMPSGVRKAVIASLRDECGWTDDESASYVDRMEMEDGMRWDEMVVRLEFQILTKSYSSKYPQSTEKARELFGQITCVPTVGSIEYSASAAQAHGKFIGAHCYRGIKAMVPPAEIPDSPPEKCDGQQPKCGRCRSSNQVCEYRYPDHTSRTQQLQDKIKEMEARIQAIEQHRGSLSPATSSTRSISNPPDASSAVRQTLSLFDSPTSNYSSEPLGTPSTPSIDDSLASLLESDFTSYPSSAYPQVEAVIAVRLAGEGINIHPDSLRSMLAIFVQRRGLTGYKLHTGRVLYNLSKSSEPVLALLYVILLAACHFTEDLELKSWENAILERTKSEIESNIARAHKYNGEYNSLYHLQAMLILSQYYYFKSRMLEAHVNTNSTIQFAIAMGIHRLNSRILDHYTAIPPKSGFGREPWRPRDSIELGEAINILWQVIFSHIMTIFVTSSRGCVARDLVGGLINGLPPSLPPEDITTVWPISLSDFIQGSNLPSDRHSVKELLSPDFSYVVADVSQDNPACLLIKALILVYYAGKFDTERFSRPELTEEWWSRFRQCDRAIERLGDTMPSYFSGRNPEEVSHLVLAHGERSAIDCATLQLHGALAENELTQSVQQGWLEPGTSVGGHSYSRCAAACRSVASVTAGKHIGQTHTDITRGKPSPGFTLYGTRHDDNKWGLGNVLKRISNIR</sequence>
<dbReference type="GO" id="GO:0016491">
    <property type="term" value="F:oxidoreductase activity"/>
    <property type="evidence" value="ECO:0007669"/>
    <property type="project" value="UniProtKB-KW"/>
</dbReference>
<evidence type="ECO:0000256" key="1">
    <source>
        <dbReference type="ARBA" id="ARBA00001917"/>
    </source>
</evidence>
<dbReference type="PANTHER" id="PTHR19384">
    <property type="entry name" value="NITRIC OXIDE SYNTHASE-RELATED"/>
    <property type="match status" value="1"/>
</dbReference>
<feature type="compositionally biased region" description="Polar residues" evidence="10">
    <location>
        <begin position="135"/>
        <end position="146"/>
    </location>
</feature>
<dbReference type="SUPFAM" id="SSF63380">
    <property type="entry name" value="Riboflavin synthase domain-like"/>
    <property type="match status" value="1"/>
</dbReference>
<keyword evidence="4" id="KW-0288">FMN</keyword>
<dbReference type="Pfam" id="PF00667">
    <property type="entry name" value="FAD_binding_1"/>
    <property type="match status" value="1"/>
</dbReference>
<keyword evidence="7" id="KW-0521">NADP</keyword>
<comment type="cofactor">
    <cofactor evidence="2">
        <name>FAD</name>
        <dbReference type="ChEBI" id="CHEBI:57692"/>
    </cofactor>
</comment>
<evidence type="ECO:0000256" key="10">
    <source>
        <dbReference type="SAM" id="MobiDB-lite"/>
    </source>
</evidence>
<dbReference type="InterPro" id="IPR029039">
    <property type="entry name" value="Flavoprotein-like_sf"/>
</dbReference>
<dbReference type="Gene3D" id="3.40.50.360">
    <property type="match status" value="1"/>
</dbReference>
<keyword evidence="5" id="KW-0479">Metal-binding</keyword>
<dbReference type="GO" id="GO:0006351">
    <property type="term" value="P:DNA-templated transcription"/>
    <property type="evidence" value="ECO:0007669"/>
    <property type="project" value="InterPro"/>
</dbReference>
<gene>
    <name evidence="13" type="ORF">RHS01_04303</name>
</gene>
<evidence type="ECO:0000313" key="13">
    <source>
        <dbReference type="EMBL" id="KAF8756361.1"/>
    </source>
</evidence>
<dbReference type="CDD" id="cd00067">
    <property type="entry name" value="GAL4"/>
    <property type="match status" value="1"/>
</dbReference>
<feature type="region of interest" description="Disordered" evidence="10">
    <location>
        <begin position="738"/>
        <end position="762"/>
    </location>
</feature>
<dbReference type="SUPFAM" id="SSF52218">
    <property type="entry name" value="Flavoproteins"/>
    <property type="match status" value="1"/>
</dbReference>
<dbReference type="CDD" id="cd12148">
    <property type="entry name" value="fungal_TF_MHR"/>
    <property type="match status" value="1"/>
</dbReference>
<feature type="region of interest" description="Disordered" evidence="10">
    <location>
        <begin position="127"/>
        <end position="151"/>
    </location>
</feature>
<keyword evidence="3" id="KW-0285">Flavoprotein</keyword>
<feature type="compositionally biased region" description="Polar residues" evidence="10">
    <location>
        <begin position="744"/>
        <end position="762"/>
    </location>
</feature>
<dbReference type="Gene3D" id="1.20.990.10">
    <property type="entry name" value="NADPH-cytochrome p450 Reductase, Chain A, domain 3"/>
    <property type="match status" value="1"/>
</dbReference>
<accession>A0A8H7M655</accession>
<dbReference type="InterPro" id="IPR001709">
    <property type="entry name" value="Flavoprot_Pyr_Nucl_cyt_Rdtase"/>
</dbReference>
<evidence type="ECO:0000259" key="12">
    <source>
        <dbReference type="PROSITE" id="PS51384"/>
    </source>
</evidence>
<dbReference type="InterPro" id="IPR001433">
    <property type="entry name" value="OxRdtase_FAD/NAD-bd"/>
</dbReference>
<dbReference type="PROSITE" id="PS51384">
    <property type="entry name" value="FAD_FR"/>
    <property type="match status" value="1"/>
</dbReference>
<organism evidence="13 14">
    <name type="scientific">Rhizoctonia solani</name>
    <dbReference type="NCBI Taxonomy" id="456999"/>
    <lineage>
        <taxon>Eukaryota</taxon>
        <taxon>Fungi</taxon>
        <taxon>Dikarya</taxon>
        <taxon>Basidiomycota</taxon>
        <taxon>Agaricomycotina</taxon>
        <taxon>Agaricomycetes</taxon>
        <taxon>Cantharellales</taxon>
        <taxon>Ceratobasidiaceae</taxon>
        <taxon>Rhizoctonia</taxon>
    </lineage>
</organism>
<evidence type="ECO:0000256" key="6">
    <source>
        <dbReference type="ARBA" id="ARBA00022827"/>
    </source>
</evidence>
<dbReference type="PRINTS" id="PR00369">
    <property type="entry name" value="FLAVODOXIN"/>
</dbReference>
<proteinExistence type="predicted"/>
<dbReference type="InterPro" id="IPR017938">
    <property type="entry name" value="Riboflavin_synthase-like_b-brl"/>
</dbReference>
<keyword evidence="6" id="KW-0274">FAD</keyword>